<dbReference type="InterPro" id="IPR006145">
    <property type="entry name" value="PsdUridine_synth_RsuA/RluA"/>
</dbReference>
<dbReference type="GO" id="GO:0000455">
    <property type="term" value="P:enzyme-directed rRNA pseudouridine synthesis"/>
    <property type="evidence" value="ECO:0007669"/>
    <property type="project" value="UniProtKB-ARBA"/>
</dbReference>
<evidence type="ECO:0000313" key="9">
    <source>
        <dbReference type="Proteomes" id="UP000028533"/>
    </source>
</evidence>
<evidence type="ECO:0000313" key="8">
    <source>
        <dbReference type="EMBL" id="KEZ18212.1"/>
    </source>
</evidence>
<dbReference type="PROSITE" id="PS50889">
    <property type="entry name" value="S4"/>
    <property type="match status" value="1"/>
</dbReference>
<evidence type="ECO:0000256" key="3">
    <source>
        <dbReference type="ARBA" id="ARBA00023235"/>
    </source>
</evidence>
<accession>A0A084EJS0</accession>
<protein>
    <recommendedName>
        <fullName evidence="4">RNA pseudouridylate synthase</fullName>
    </recommendedName>
    <alternativeName>
        <fullName evidence="5">RNA-uridine isomerase</fullName>
    </alternativeName>
</protein>
<dbReference type="SUPFAM" id="SSF55120">
    <property type="entry name" value="Pseudouridine synthase"/>
    <property type="match status" value="1"/>
</dbReference>
<dbReference type="PANTHER" id="PTHR21600:SF83">
    <property type="entry name" value="PSEUDOURIDYLATE SYNTHASE RPUSD4, MITOCHONDRIAL"/>
    <property type="match status" value="1"/>
</dbReference>
<keyword evidence="6" id="KW-0694">RNA-binding</keyword>
<keyword evidence="3" id="KW-0413">Isomerase</keyword>
<dbReference type="Gene3D" id="3.10.290.10">
    <property type="entry name" value="RNA-binding S4 domain"/>
    <property type="match status" value="1"/>
</dbReference>
<dbReference type="GO" id="GO:0003723">
    <property type="term" value="F:RNA binding"/>
    <property type="evidence" value="ECO:0007669"/>
    <property type="project" value="UniProtKB-KW"/>
</dbReference>
<dbReference type="Gene3D" id="3.30.2350.10">
    <property type="entry name" value="Pseudouridine synthase"/>
    <property type="match status" value="1"/>
</dbReference>
<dbReference type="PANTHER" id="PTHR21600">
    <property type="entry name" value="MITOCHONDRIAL RNA PSEUDOURIDINE SYNTHASE"/>
    <property type="match status" value="1"/>
</dbReference>
<dbReference type="CDD" id="cd00165">
    <property type="entry name" value="S4"/>
    <property type="match status" value="1"/>
</dbReference>
<comment type="similarity">
    <text evidence="2">Belongs to the pseudouridine synthase RluA family.</text>
</comment>
<feature type="domain" description="RNA-binding S4" evidence="7">
    <location>
        <begin position="13"/>
        <end position="74"/>
    </location>
</feature>
<comment type="catalytic activity">
    <reaction evidence="1">
        <text>a uridine in RNA = a pseudouridine in RNA</text>
        <dbReference type="Rhea" id="RHEA:48348"/>
        <dbReference type="Rhea" id="RHEA-COMP:12068"/>
        <dbReference type="Rhea" id="RHEA-COMP:12069"/>
        <dbReference type="ChEBI" id="CHEBI:65314"/>
        <dbReference type="ChEBI" id="CHEBI:65315"/>
    </reaction>
</comment>
<dbReference type="GO" id="GO:0120159">
    <property type="term" value="F:rRNA pseudouridine synthase activity"/>
    <property type="evidence" value="ECO:0007669"/>
    <property type="project" value="UniProtKB-ARBA"/>
</dbReference>
<reference evidence="8 9" key="1">
    <citation type="submission" date="2014-02" db="EMBL/GenBank/DDBJ databases">
        <title>Genome sequence of Mycoplasma capricolum subsp. capricolum strain 14232.</title>
        <authorList>
            <person name="Sirand-Pugnet P."/>
            <person name="Breton M."/>
            <person name="Dordet-Frisoni E."/>
            <person name="Baranowski E."/>
            <person name="Barre A."/>
            <person name="Couture C."/>
            <person name="Dupuy V."/>
            <person name="Gaurivaud P."/>
            <person name="Jacob D."/>
            <person name="Lemaitre C."/>
            <person name="Manso-Silvan L."/>
            <person name="Nikolski M."/>
            <person name="Nouvel L.-X."/>
            <person name="Poumarat F."/>
            <person name="Tardy F."/>
            <person name="Thebault P."/>
            <person name="Theil S."/>
            <person name="Citti C."/>
            <person name="Thiaucourt F."/>
            <person name="Blanchard A."/>
        </authorList>
    </citation>
    <scope>NUCLEOTIDE SEQUENCE [LARGE SCALE GENOMIC DNA]</scope>
    <source>
        <strain evidence="8 9">14232</strain>
    </source>
</reference>
<name>A0A084EJS0_MYCCA</name>
<dbReference type="AlphaFoldDB" id="A0A084EJS0"/>
<dbReference type="InterPro" id="IPR020103">
    <property type="entry name" value="PsdUridine_synth_cat_dom_sf"/>
</dbReference>
<dbReference type="RefSeq" id="WP_036432238.1">
    <property type="nucleotide sequence ID" value="NZ_JFDO01000026.1"/>
</dbReference>
<dbReference type="EMBL" id="JFDO01000026">
    <property type="protein sequence ID" value="KEZ18212.1"/>
    <property type="molecule type" value="Genomic_DNA"/>
</dbReference>
<organism evidence="8 9">
    <name type="scientific">Mycoplasma capricolum subsp. capricolum 14232</name>
    <dbReference type="NCBI Taxonomy" id="1188238"/>
    <lineage>
        <taxon>Bacteria</taxon>
        <taxon>Bacillati</taxon>
        <taxon>Mycoplasmatota</taxon>
        <taxon>Mollicutes</taxon>
        <taxon>Mycoplasmataceae</taxon>
        <taxon>Mycoplasma</taxon>
    </lineage>
</organism>
<evidence type="ECO:0000256" key="5">
    <source>
        <dbReference type="ARBA" id="ARBA00033164"/>
    </source>
</evidence>
<evidence type="ECO:0000259" key="7">
    <source>
        <dbReference type="SMART" id="SM00363"/>
    </source>
</evidence>
<dbReference type="Pfam" id="PF01479">
    <property type="entry name" value="S4"/>
    <property type="match status" value="1"/>
</dbReference>
<dbReference type="InterPro" id="IPR036986">
    <property type="entry name" value="S4_RNA-bd_sf"/>
</dbReference>
<dbReference type="SUPFAM" id="SSF55174">
    <property type="entry name" value="Alpha-L RNA-binding motif"/>
    <property type="match status" value="1"/>
</dbReference>
<dbReference type="InterPro" id="IPR002942">
    <property type="entry name" value="S4_RNA-bd"/>
</dbReference>
<comment type="caution">
    <text evidence="8">The sequence shown here is derived from an EMBL/GenBank/DDBJ whole genome shotgun (WGS) entry which is preliminary data.</text>
</comment>
<sequence length="302" mass="35917">MTKFVVNKNDQNQTLFKFLKKTFKTTPISVIYKWIRNKSIKINSKRVNDKNYLLKINDIVEVYDSNKPIIRDQFNYISNVNLDIVYEDNNILIVNKPNNLEMHSTYNLCLDDMVKSYLVDKKEYDIYLENSFVISHVHRLDKLTSGLVIYAKNKISSTILTNAFKTKDQINKYYYALTSYDWNLNDFLQVNGYINYNSNTQKADFSLVEKNNYKYCQTEFKLVNKNLILVKLITGKKHQIRSVLSFYNNPILNDFRYNGKKENDQKMIYLAAFKIEFKSLKKPLDYLNNKVIIKNPDWISRR</sequence>
<proteinExistence type="inferred from homology"/>
<dbReference type="InterPro" id="IPR050188">
    <property type="entry name" value="RluA_PseudoU_synthase"/>
</dbReference>
<evidence type="ECO:0000256" key="1">
    <source>
        <dbReference type="ARBA" id="ARBA00000073"/>
    </source>
</evidence>
<dbReference type="SMART" id="SM00363">
    <property type="entry name" value="S4"/>
    <property type="match status" value="1"/>
</dbReference>
<evidence type="ECO:0000256" key="4">
    <source>
        <dbReference type="ARBA" id="ARBA00031870"/>
    </source>
</evidence>
<dbReference type="Proteomes" id="UP000028533">
    <property type="component" value="Unassembled WGS sequence"/>
</dbReference>
<evidence type="ECO:0000256" key="2">
    <source>
        <dbReference type="ARBA" id="ARBA00010876"/>
    </source>
</evidence>
<dbReference type="Pfam" id="PF00849">
    <property type="entry name" value="PseudoU_synth_2"/>
    <property type="match status" value="1"/>
</dbReference>
<dbReference type="CDD" id="cd02869">
    <property type="entry name" value="PseudoU_synth_RluA_like"/>
    <property type="match status" value="1"/>
</dbReference>
<gene>
    <name evidence="8" type="primary">rluC</name>
    <name evidence="8" type="ORF">MCAPa_6690</name>
</gene>
<evidence type="ECO:0000256" key="6">
    <source>
        <dbReference type="PROSITE-ProRule" id="PRU00182"/>
    </source>
</evidence>